<protein>
    <submittedName>
        <fullName evidence="2">Uncharacterized protein</fullName>
    </submittedName>
</protein>
<keyword evidence="1" id="KW-1133">Transmembrane helix</keyword>
<dbReference type="RefSeq" id="WP_331243992.1">
    <property type="nucleotide sequence ID" value="NZ_JAQSGJ010000029.1"/>
</dbReference>
<name>A0ABU7T0W6_9LACO</name>
<evidence type="ECO:0000313" key="2">
    <source>
        <dbReference type="EMBL" id="MEE6716246.1"/>
    </source>
</evidence>
<keyword evidence="3" id="KW-1185">Reference proteome</keyword>
<feature type="transmembrane region" description="Helical" evidence="1">
    <location>
        <begin position="6"/>
        <end position="29"/>
    </location>
</feature>
<gene>
    <name evidence="2" type="ORF">PS435_10285</name>
</gene>
<proteinExistence type="predicted"/>
<comment type="caution">
    <text evidence="2">The sequence shown here is derived from an EMBL/GenBank/DDBJ whole genome shotgun (WGS) entry which is preliminary data.</text>
</comment>
<accession>A0ABU7T0W6</accession>
<keyword evidence="1" id="KW-0812">Transmembrane</keyword>
<dbReference type="EMBL" id="JAQSGK010000029">
    <property type="protein sequence ID" value="MEE6716246.1"/>
    <property type="molecule type" value="Genomic_DNA"/>
</dbReference>
<reference evidence="2 3" key="1">
    <citation type="submission" date="2023-02" db="EMBL/GenBank/DDBJ databases">
        <title>The predominant lactic acid bacteria and yeasts involved in the spontaneous fermentation of millet during the production of the traditional porridge Hausa koko in Ghana.</title>
        <authorList>
            <person name="Atter A."/>
            <person name="Diaz M."/>
        </authorList>
    </citation>
    <scope>NUCLEOTIDE SEQUENCE [LARGE SCALE GENOMIC DNA]</scope>
    <source>
        <strain evidence="2 3">FI11640</strain>
    </source>
</reference>
<dbReference type="Proteomes" id="UP001330016">
    <property type="component" value="Unassembled WGS sequence"/>
</dbReference>
<evidence type="ECO:0000256" key="1">
    <source>
        <dbReference type="SAM" id="Phobius"/>
    </source>
</evidence>
<keyword evidence="1" id="KW-0472">Membrane</keyword>
<organism evidence="2 3">
    <name type="scientific">Schleiferilactobacillus harbinensis</name>
    <dbReference type="NCBI Taxonomy" id="304207"/>
    <lineage>
        <taxon>Bacteria</taxon>
        <taxon>Bacillati</taxon>
        <taxon>Bacillota</taxon>
        <taxon>Bacilli</taxon>
        <taxon>Lactobacillales</taxon>
        <taxon>Lactobacillaceae</taxon>
        <taxon>Schleiferilactobacillus</taxon>
    </lineage>
</organism>
<evidence type="ECO:0000313" key="3">
    <source>
        <dbReference type="Proteomes" id="UP001330016"/>
    </source>
</evidence>
<feature type="transmembrane region" description="Helical" evidence="1">
    <location>
        <begin position="41"/>
        <end position="59"/>
    </location>
</feature>
<sequence>MIRNVYGALIFIAALLAVVANTWLVFALLRKIPISKHMQMLAAVSTLLLLVLSGLGDLLHW</sequence>